<dbReference type="Proteomes" id="UP000663860">
    <property type="component" value="Unassembled WGS sequence"/>
</dbReference>
<evidence type="ECO:0000256" key="1">
    <source>
        <dbReference type="SAM" id="MobiDB-lite"/>
    </source>
</evidence>
<feature type="region of interest" description="Disordered" evidence="1">
    <location>
        <begin position="617"/>
        <end position="642"/>
    </location>
</feature>
<dbReference type="AlphaFoldDB" id="A0A813U0J9"/>
<dbReference type="Proteomes" id="UP000663868">
    <property type="component" value="Unassembled WGS sequence"/>
</dbReference>
<dbReference type="InterPro" id="IPR001849">
    <property type="entry name" value="PH_domain"/>
</dbReference>
<feature type="compositionally biased region" description="Low complexity" evidence="1">
    <location>
        <begin position="726"/>
        <end position="764"/>
    </location>
</feature>
<feature type="compositionally biased region" description="Low complexity" evidence="1">
    <location>
        <begin position="106"/>
        <end position="115"/>
    </location>
</feature>
<protein>
    <recommendedName>
        <fullName evidence="2">PH domain-containing protein</fullName>
    </recommendedName>
</protein>
<dbReference type="EMBL" id="CAJOBB010000082">
    <property type="protein sequence ID" value="CAF3551788.1"/>
    <property type="molecule type" value="Genomic_DNA"/>
</dbReference>
<name>A0A813U0J9_9BILA</name>
<feature type="compositionally biased region" description="Polar residues" evidence="1">
    <location>
        <begin position="539"/>
        <end position="551"/>
    </location>
</feature>
<sequence length="772" mass="87049">MASTSSTNVNEILPGLEDFLRSMLSSTHLENDHRQIAAMYLDKLDQYGQSTNQQSSLIDDQSLMNTDIISDAESDDFTDEEEEQQTPTITRHASVCDTVLYDSTKQESNTSSSSQWYADIPKNDSPEAQISNGKQSEKSSSIMQSRLSIPSSTSSSIIADGLLLTYDKNHNWIWRYYVLDDYDLICFPADKKSRLTTEGESDKNCSPLWVSDITNAKVHTTVIDKIECLCLYIGLAEAIYVRPSDPNQINMWLKAFRDAASSQKSRDTSKNRSNVKILSRNARRMFAQFNRKKGQIVSHLLDQMANVTGVDDKTRKHCELRGFLVISLDNSTFVTKYCTIVDGIFRIHKSRLSDQTDHEFILNRCKLSFPEERTRDIQFALTDEQIRKIFIRGNNIYSMGRLLNTLAKYVEIIGSSEKVFKSNETTSLTLPNKSQTSSRIRSLSQVNEGYSSSSSTVKSLPLNITKNIYRSASKLHDGRTNVLPNRTNKSQISIQQDNIISNETYDQPKSYNKTESIDRNNNHILITTDKRKNEKTRSESPSPINIIQSHRSSSPDTLSLTSSHADPIFCIRSIHSSSSSQHRNSHRHRRPYPLPRRTSADYVNKFTNLFTRHTIERQINTKSRSTSIPSSQSSSSSCYNSNRIQPSILNDKSTYKHVYDIPITIERSTKSLNSTAEQNQKLTCAIDDDLTYDNVSKTDGIGKFRFVIPFNHSSSSAFTTIKSINSPSSSSSSTLSSNSILPQTSSSSSSNNSNTNTNNNNNNNRPRLMTAV</sequence>
<reference evidence="3" key="1">
    <citation type="submission" date="2021-02" db="EMBL/GenBank/DDBJ databases">
        <authorList>
            <person name="Nowell W R."/>
        </authorList>
    </citation>
    <scope>NUCLEOTIDE SEQUENCE</scope>
</reference>
<dbReference type="SUPFAM" id="SSF50729">
    <property type="entry name" value="PH domain-like"/>
    <property type="match status" value="1"/>
</dbReference>
<organism evidence="3 5">
    <name type="scientific">Adineta steineri</name>
    <dbReference type="NCBI Taxonomy" id="433720"/>
    <lineage>
        <taxon>Eukaryota</taxon>
        <taxon>Metazoa</taxon>
        <taxon>Spiralia</taxon>
        <taxon>Gnathifera</taxon>
        <taxon>Rotifera</taxon>
        <taxon>Eurotatoria</taxon>
        <taxon>Bdelloidea</taxon>
        <taxon>Adinetida</taxon>
        <taxon>Adinetidae</taxon>
        <taxon>Adineta</taxon>
    </lineage>
</organism>
<feature type="domain" description="PH" evidence="2">
    <location>
        <begin position="156"/>
        <end position="261"/>
    </location>
</feature>
<evidence type="ECO:0000313" key="4">
    <source>
        <dbReference type="EMBL" id="CAF3551788.1"/>
    </source>
</evidence>
<accession>A0A813U0J9</accession>
<proteinExistence type="predicted"/>
<feature type="compositionally biased region" description="Low complexity" evidence="1">
    <location>
        <begin position="488"/>
        <end position="502"/>
    </location>
</feature>
<feature type="region of interest" description="Disordered" evidence="1">
    <location>
        <begin position="104"/>
        <end position="147"/>
    </location>
</feature>
<evidence type="ECO:0000259" key="2">
    <source>
        <dbReference type="PROSITE" id="PS50003"/>
    </source>
</evidence>
<evidence type="ECO:0000313" key="5">
    <source>
        <dbReference type="Proteomes" id="UP000663860"/>
    </source>
</evidence>
<comment type="caution">
    <text evidence="3">The sequence shown here is derived from an EMBL/GenBank/DDBJ whole genome shotgun (WGS) entry which is preliminary data.</text>
</comment>
<feature type="compositionally biased region" description="Basic and acidic residues" evidence="1">
    <location>
        <begin position="528"/>
        <end position="538"/>
    </location>
</feature>
<feature type="region of interest" description="Disordered" evidence="1">
    <location>
        <begin position="726"/>
        <end position="772"/>
    </location>
</feature>
<feature type="compositionally biased region" description="Low complexity" evidence="1">
    <location>
        <begin position="623"/>
        <end position="641"/>
    </location>
</feature>
<evidence type="ECO:0000313" key="3">
    <source>
        <dbReference type="EMBL" id="CAF0821998.1"/>
    </source>
</evidence>
<feature type="region of interest" description="Disordered" evidence="1">
    <location>
        <begin position="479"/>
        <end position="560"/>
    </location>
</feature>
<feature type="compositionally biased region" description="Polar residues" evidence="1">
    <location>
        <begin position="126"/>
        <end position="144"/>
    </location>
</feature>
<feature type="compositionally biased region" description="Polar residues" evidence="1">
    <location>
        <begin position="503"/>
        <end position="514"/>
    </location>
</feature>
<dbReference type="PROSITE" id="PS50003">
    <property type="entry name" value="PH_DOMAIN"/>
    <property type="match status" value="1"/>
</dbReference>
<feature type="region of interest" description="Disordered" evidence="1">
    <location>
        <begin position="575"/>
        <end position="597"/>
    </location>
</feature>
<gene>
    <name evidence="3" type="ORF">IZO911_LOCUS8051</name>
    <name evidence="4" type="ORF">KXQ929_LOCUS2686</name>
</gene>
<dbReference type="EMBL" id="CAJNOE010000053">
    <property type="protein sequence ID" value="CAF0821998.1"/>
    <property type="molecule type" value="Genomic_DNA"/>
</dbReference>